<dbReference type="InterPro" id="IPR019587">
    <property type="entry name" value="Polyketide_cyclase/dehydratase"/>
</dbReference>
<protein>
    <recommendedName>
        <fullName evidence="3">Bet v1-like protein</fullName>
    </recommendedName>
</protein>
<dbReference type="Pfam" id="PF10604">
    <property type="entry name" value="Polyketide_cyc2"/>
    <property type="match status" value="1"/>
</dbReference>
<accession>A0AA40AU04</accession>
<dbReference type="RefSeq" id="XP_060297917.1">
    <property type="nucleotide sequence ID" value="XM_060433726.1"/>
</dbReference>
<dbReference type="GeneID" id="85316996"/>
<dbReference type="Proteomes" id="UP001172101">
    <property type="component" value="Unassembled WGS sequence"/>
</dbReference>
<dbReference type="InterPro" id="IPR023393">
    <property type="entry name" value="START-like_dom_sf"/>
</dbReference>
<gene>
    <name evidence="1" type="ORF">B0T26DRAFT_197902</name>
</gene>
<evidence type="ECO:0000313" key="1">
    <source>
        <dbReference type="EMBL" id="KAK0721993.1"/>
    </source>
</evidence>
<dbReference type="PANTHER" id="PTHR39332">
    <property type="entry name" value="BLL4707 PROTEIN"/>
    <property type="match status" value="1"/>
</dbReference>
<dbReference type="EMBL" id="JAUIRO010000003">
    <property type="protein sequence ID" value="KAK0721993.1"/>
    <property type="molecule type" value="Genomic_DNA"/>
</dbReference>
<sequence>MASIATTNEVIESTVIKAPLAQVWHLIKLPEFHKFWSAIKKTEKVTGVSDETDVVRWHFKDGSKVEVKQDEHSNLAHFITFSVILAEPALTYSGVANTIRCWPVTAGDFENSTFVEWTSKFTSDADLGVIQDAKYKRRDALKDLADAAYKGVRD</sequence>
<dbReference type="Gene3D" id="3.30.530.20">
    <property type="match status" value="1"/>
</dbReference>
<dbReference type="PANTHER" id="PTHR39332:SF7">
    <property type="entry name" value="SRPBCC FAMILY PROTEIN"/>
    <property type="match status" value="1"/>
</dbReference>
<reference evidence="1" key="1">
    <citation type="submission" date="2023-06" db="EMBL/GenBank/DDBJ databases">
        <title>Genome-scale phylogeny and comparative genomics of the fungal order Sordariales.</title>
        <authorList>
            <consortium name="Lawrence Berkeley National Laboratory"/>
            <person name="Hensen N."/>
            <person name="Bonometti L."/>
            <person name="Westerberg I."/>
            <person name="Brannstrom I.O."/>
            <person name="Guillou S."/>
            <person name="Cros-Aarteil S."/>
            <person name="Calhoun S."/>
            <person name="Haridas S."/>
            <person name="Kuo A."/>
            <person name="Mondo S."/>
            <person name="Pangilinan J."/>
            <person name="Riley R."/>
            <person name="LaButti K."/>
            <person name="Andreopoulos B."/>
            <person name="Lipzen A."/>
            <person name="Chen C."/>
            <person name="Yanf M."/>
            <person name="Daum C."/>
            <person name="Ng V."/>
            <person name="Clum A."/>
            <person name="Steindorff A."/>
            <person name="Ohm R."/>
            <person name="Martin F."/>
            <person name="Silar P."/>
            <person name="Natvig D."/>
            <person name="Lalanne C."/>
            <person name="Gautier V."/>
            <person name="Ament-velasquez S.L."/>
            <person name="Kruys A."/>
            <person name="Hutchinson M.I."/>
            <person name="Powell A.J."/>
            <person name="Barry K."/>
            <person name="Miller A.N."/>
            <person name="Grigoriev I.V."/>
            <person name="Debuchy R."/>
            <person name="Gladieux P."/>
            <person name="Thoren M.H."/>
            <person name="Johannesson H."/>
        </authorList>
    </citation>
    <scope>NUCLEOTIDE SEQUENCE</scope>
    <source>
        <strain evidence="1">SMH2392-1A</strain>
    </source>
</reference>
<name>A0AA40AU04_9PEZI</name>
<dbReference type="SUPFAM" id="SSF55961">
    <property type="entry name" value="Bet v1-like"/>
    <property type="match status" value="1"/>
</dbReference>
<evidence type="ECO:0008006" key="3">
    <source>
        <dbReference type="Google" id="ProtNLM"/>
    </source>
</evidence>
<comment type="caution">
    <text evidence="1">The sequence shown here is derived from an EMBL/GenBank/DDBJ whole genome shotgun (WGS) entry which is preliminary data.</text>
</comment>
<dbReference type="AlphaFoldDB" id="A0AA40AU04"/>
<evidence type="ECO:0000313" key="2">
    <source>
        <dbReference type="Proteomes" id="UP001172101"/>
    </source>
</evidence>
<keyword evidence="2" id="KW-1185">Reference proteome</keyword>
<proteinExistence type="predicted"/>
<organism evidence="1 2">
    <name type="scientific">Lasiosphaeria miniovina</name>
    <dbReference type="NCBI Taxonomy" id="1954250"/>
    <lineage>
        <taxon>Eukaryota</taxon>
        <taxon>Fungi</taxon>
        <taxon>Dikarya</taxon>
        <taxon>Ascomycota</taxon>
        <taxon>Pezizomycotina</taxon>
        <taxon>Sordariomycetes</taxon>
        <taxon>Sordariomycetidae</taxon>
        <taxon>Sordariales</taxon>
        <taxon>Lasiosphaeriaceae</taxon>
        <taxon>Lasiosphaeria</taxon>
    </lineage>
</organism>